<accession>A0A2W5V0M5</accession>
<name>A0A2W5V0M5_9CAUL</name>
<reference evidence="1 2" key="1">
    <citation type="submission" date="2017-08" db="EMBL/GenBank/DDBJ databases">
        <title>Infants hospitalized years apart are colonized by the same room-sourced microbial strains.</title>
        <authorList>
            <person name="Brooks B."/>
            <person name="Olm M.R."/>
            <person name="Firek B.A."/>
            <person name="Baker R."/>
            <person name="Thomas B.C."/>
            <person name="Morowitz M.J."/>
            <person name="Banfield J.F."/>
        </authorList>
    </citation>
    <scope>NUCLEOTIDE SEQUENCE [LARGE SCALE GENOMIC DNA]</scope>
    <source>
        <strain evidence="1">S2_003_000_R2_4</strain>
    </source>
</reference>
<dbReference type="EMBL" id="QFQZ01000064">
    <property type="protein sequence ID" value="PZR32277.1"/>
    <property type="molecule type" value="Genomic_DNA"/>
</dbReference>
<evidence type="ECO:0000313" key="2">
    <source>
        <dbReference type="Proteomes" id="UP000249393"/>
    </source>
</evidence>
<protein>
    <submittedName>
        <fullName evidence="1">Uncharacterized protein</fullName>
    </submittedName>
</protein>
<dbReference type="Proteomes" id="UP000249393">
    <property type="component" value="Unassembled WGS sequence"/>
</dbReference>
<proteinExistence type="predicted"/>
<evidence type="ECO:0000313" key="1">
    <source>
        <dbReference type="EMBL" id="PZR32277.1"/>
    </source>
</evidence>
<sequence length="161" mass="16363">MGALLAVVVGGWRKDAAVLKACVAAVSGKGRADLDPATVCPRPIAADRLAAVRSRACDAALSASPENLYGAATSCSGPVKRVQAERDVARGEAARLTNDLNNERLGQDAAIARAAASAATQAERKARAAAALQAAPRDAGGLVVCDADCMRARWATGGERP</sequence>
<dbReference type="AlphaFoldDB" id="A0A2W5V0M5"/>
<comment type="caution">
    <text evidence="1">The sequence shown here is derived from an EMBL/GenBank/DDBJ whole genome shotgun (WGS) entry which is preliminary data.</text>
</comment>
<organism evidence="1 2">
    <name type="scientific">Caulobacter segnis</name>
    <dbReference type="NCBI Taxonomy" id="88688"/>
    <lineage>
        <taxon>Bacteria</taxon>
        <taxon>Pseudomonadati</taxon>
        <taxon>Pseudomonadota</taxon>
        <taxon>Alphaproteobacteria</taxon>
        <taxon>Caulobacterales</taxon>
        <taxon>Caulobacteraceae</taxon>
        <taxon>Caulobacter</taxon>
    </lineage>
</organism>
<gene>
    <name evidence="1" type="ORF">DI526_17025</name>
</gene>